<dbReference type="RefSeq" id="WP_330485970.1">
    <property type="nucleotide sequence ID" value="NZ_JAZBJZ010000141.1"/>
</dbReference>
<dbReference type="PANTHER" id="PTHR45947:SF3">
    <property type="entry name" value="SULFOQUINOVOSYL TRANSFERASE SQD2"/>
    <property type="match status" value="1"/>
</dbReference>
<dbReference type="InterPro" id="IPR001296">
    <property type="entry name" value="Glyco_trans_1"/>
</dbReference>
<keyword evidence="2" id="KW-0808">Transferase</keyword>
<dbReference type="SUPFAM" id="SSF53756">
    <property type="entry name" value="UDP-Glycosyltransferase/glycogen phosphorylase"/>
    <property type="match status" value="1"/>
</dbReference>
<sequence>MRLLFISTPVGAFGSGVGGGVELTVENVAKELMLRSHTVHLAACVGSQSQAIPLITIPGEVHSFAQNQTRTDPVSFPNNSVLANLWSYAREMQDSYDLIVNFAYDWLPFYLTPFFDTPIAHFVSMGSLLDSIDRAIAQVVQQYPDRIGVYTQTQADTFDRPFPMGSQFRLLGSGIDLDLYEFQPTSAARLAWVARISPEKGLEDAAAVSEATGLEIDVLGKMQDREYWEQVQQDFPKAKLNYLGFHPTEKLQELMGACQALLMTPKWVEAFGNVAIEALACGVPIVSYARGGPVEIIKHGKTGYLVEPDNVRALCDAVTAVPRINRIVCRREAEAEYSLTALGDRFEQWFIDILA</sequence>
<dbReference type="PANTHER" id="PTHR45947">
    <property type="entry name" value="SULFOQUINOVOSYL TRANSFERASE SQD2"/>
    <property type="match status" value="1"/>
</dbReference>
<dbReference type="AlphaFoldDB" id="A0AAW9Q6G4"/>
<evidence type="ECO:0000313" key="3">
    <source>
        <dbReference type="Proteomes" id="UP001333818"/>
    </source>
</evidence>
<keyword evidence="3" id="KW-1185">Reference proteome</keyword>
<name>A0AAW9Q6G4_9CYAN</name>
<dbReference type="Pfam" id="PF00534">
    <property type="entry name" value="Glycos_transf_1"/>
    <property type="match status" value="1"/>
</dbReference>
<dbReference type="InterPro" id="IPR050194">
    <property type="entry name" value="Glycosyltransferase_grp1"/>
</dbReference>
<dbReference type="GO" id="GO:0016757">
    <property type="term" value="F:glycosyltransferase activity"/>
    <property type="evidence" value="ECO:0007669"/>
    <property type="project" value="UniProtKB-KW"/>
</dbReference>
<dbReference type="EC" id="2.4.-.-" evidence="2"/>
<comment type="caution">
    <text evidence="2">The sequence shown here is derived from an EMBL/GenBank/DDBJ whole genome shotgun (WGS) entry which is preliminary data.</text>
</comment>
<protein>
    <submittedName>
        <fullName evidence="2">Glycosyltransferase</fullName>
        <ecNumber evidence="2">2.4.-.-</ecNumber>
    </submittedName>
</protein>
<dbReference type="Proteomes" id="UP001333818">
    <property type="component" value="Unassembled WGS sequence"/>
</dbReference>
<proteinExistence type="predicted"/>
<feature type="domain" description="Glycosyl transferase family 1" evidence="1">
    <location>
        <begin position="190"/>
        <end position="320"/>
    </location>
</feature>
<reference evidence="2" key="1">
    <citation type="submission" date="2024-01" db="EMBL/GenBank/DDBJ databases">
        <title>Bank of Algae and Cyanobacteria of the Azores (BACA) strain genomes.</title>
        <authorList>
            <person name="Luz R."/>
            <person name="Cordeiro R."/>
            <person name="Fonseca A."/>
            <person name="Goncalves V."/>
        </authorList>
    </citation>
    <scope>NUCLEOTIDE SEQUENCE</scope>
    <source>
        <strain evidence="2">BACA0141</strain>
    </source>
</reference>
<accession>A0AAW9Q6G4</accession>
<evidence type="ECO:0000313" key="2">
    <source>
        <dbReference type="EMBL" id="MEE3719534.1"/>
    </source>
</evidence>
<evidence type="ECO:0000259" key="1">
    <source>
        <dbReference type="Pfam" id="PF00534"/>
    </source>
</evidence>
<organism evidence="2 3">
    <name type="scientific">Tumidithrix elongata BACA0141</name>
    <dbReference type="NCBI Taxonomy" id="2716417"/>
    <lineage>
        <taxon>Bacteria</taxon>
        <taxon>Bacillati</taxon>
        <taxon>Cyanobacteriota</taxon>
        <taxon>Cyanophyceae</taxon>
        <taxon>Pseudanabaenales</taxon>
        <taxon>Pseudanabaenaceae</taxon>
        <taxon>Tumidithrix</taxon>
        <taxon>Tumidithrix elongata</taxon>
    </lineage>
</organism>
<dbReference type="EMBL" id="JAZBJZ010000141">
    <property type="protein sequence ID" value="MEE3719534.1"/>
    <property type="molecule type" value="Genomic_DNA"/>
</dbReference>
<keyword evidence="2" id="KW-0328">Glycosyltransferase</keyword>
<dbReference type="Gene3D" id="3.40.50.2000">
    <property type="entry name" value="Glycogen Phosphorylase B"/>
    <property type="match status" value="2"/>
</dbReference>
<gene>
    <name evidence="2" type="ORF">V2H45_22580</name>
</gene>